<dbReference type="PANTHER" id="PTHR43102">
    <property type="entry name" value="SLR1143 PROTEIN"/>
    <property type="match status" value="1"/>
</dbReference>
<comment type="caution">
    <text evidence="3">The sequence shown here is derived from an EMBL/GenBank/DDBJ whole genome shotgun (WGS) entry which is preliminary data.</text>
</comment>
<dbReference type="RefSeq" id="WP_098060993.1">
    <property type="nucleotide sequence ID" value="NZ_PDEP01000001.1"/>
</dbReference>
<evidence type="ECO:0000313" key="4">
    <source>
        <dbReference type="Proteomes" id="UP000221024"/>
    </source>
</evidence>
<feature type="compositionally biased region" description="Basic and acidic residues" evidence="1">
    <location>
        <begin position="469"/>
        <end position="485"/>
    </location>
</feature>
<sequence length="545" mass="58495">MPSPSSATPSLENTSERQAALRRYHILDTAPEKDFDRITSLVAKVCDASTALITLIDEERQWFKSCFNFDARETGISVSFCVHAVHNGEMLVVEDATEDPRFKDNPIVTGPPYIRFYAGAPLTTPEGIHIGSLCIIDYEPKTFDAAQREILERMADVVVNQFELRSAEAQVRQLIDENPQPMYVYAQSDGHIMKANAAAVSQYGYEAQDFAGLTANDLQAPASYRDPGSVLALHQRADGSFFPARVREREVLVDGRAAVLATVQPTPLHSSDSTFMVIDRDGIIRSVSHDNTADGPLCDVVGTAFESLSNPFDQGRISNAMNALMKDERDVINQEVMIDTAGGSHPYEAHLRPLRSERGSVVGVSAVLVPPGASTSSPKPSPALVEDEVRVEEVSAPPTDADRGAPEQEIESDSDKAAPVENQGDAEDTPPAADTASEPAETAPETADEAPASAPDTEAVPGSEEQVNEEPHKEANDAPAEHVEDGESDNASVFDGAPGDGTADAAPTATPESFSDTAASSLLRSLRAREQTTDERSAPHTTEED</sequence>
<organism evidence="3 4">
    <name type="scientific">Longimonas halophila</name>
    <dbReference type="NCBI Taxonomy" id="1469170"/>
    <lineage>
        <taxon>Bacteria</taxon>
        <taxon>Pseudomonadati</taxon>
        <taxon>Rhodothermota</taxon>
        <taxon>Rhodothermia</taxon>
        <taxon>Rhodothermales</taxon>
        <taxon>Salisaetaceae</taxon>
        <taxon>Longimonas</taxon>
    </lineage>
</organism>
<feature type="compositionally biased region" description="Low complexity" evidence="1">
    <location>
        <begin position="495"/>
        <end position="511"/>
    </location>
</feature>
<evidence type="ECO:0000259" key="2">
    <source>
        <dbReference type="PROSITE" id="PS50112"/>
    </source>
</evidence>
<gene>
    <name evidence="3" type="ORF">CRI93_02370</name>
</gene>
<dbReference type="Pfam" id="PF13185">
    <property type="entry name" value="GAF_2"/>
    <property type="match status" value="1"/>
</dbReference>
<dbReference type="InterPro" id="IPR003018">
    <property type="entry name" value="GAF"/>
</dbReference>
<feature type="compositionally biased region" description="Low complexity" evidence="1">
    <location>
        <begin position="429"/>
        <end position="459"/>
    </location>
</feature>
<reference evidence="3 4" key="1">
    <citation type="submission" date="2017-10" db="EMBL/GenBank/DDBJ databases">
        <title>Draft genome of Longimonas halophila.</title>
        <authorList>
            <person name="Goh K.M."/>
            <person name="Shamsir M.S."/>
            <person name="Lim S.W."/>
        </authorList>
    </citation>
    <scope>NUCLEOTIDE SEQUENCE [LARGE SCALE GENOMIC DNA]</scope>
    <source>
        <strain evidence="3 4">KCTC 42399</strain>
    </source>
</reference>
<evidence type="ECO:0000313" key="3">
    <source>
        <dbReference type="EMBL" id="PEN09595.1"/>
    </source>
</evidence>
<dbReference type="InterPro" id="IPR013656">
    <property type="entry name" value="PAS_4"/>
</dbReference>
<dbReference type="Proteomes" id="UP000221024">
    <property type="component" value="Unassembled WGS sequence"/>
</dbReference>
<dbReference type="PANTHER" id="PTHR43102:SF2">
    <property type="entry name" value="GAF DOMAIN-CONTAINING PROTEIN"/>
    <property type="match status" value="1"/>
</dbReference>
<name>A0A2H3P9J2_9BACT</name>
<protein>
    <recommendedName>
        <fullName evidence="2">PAS domain-containing protein</fullName>
    </recommendedName>
</protein>
<dbReference type="InterPro" id="IPR000014">
    <property type="entry name" value="PAS"/>
</dbReference>
<dbReference type="InterPro" id="IPR035965">
    <property type="entry name" value="PAS-like_dom_sf"/>
</dbReference>
<dbReference type="SMART" id="SM00091">
    <property type="entry name" value="PAS"/>
    <property type="match status" value="1"/>
</dbReference>
<dbReference type="SMART" id="SM00065">
    <property type="entry name" value="GAF"/>
    <property type="match status" value="1"/>
</dbReference>
<accession>A0A2H3P9J2</accession>
<feature type="region of interest" description="Disordered" evidence="1">
    <location>
        <begin position="369"/>
        <end position="545"/>
    </location>
</feature>
<dbReference type="EMBL" id="PDEP01000001">
    <property type="protein sequence ID" value="PEN09595.1"/>
    <property type="molecule type" value="Genomic_DNA"/>
</dbReference>
<dbReference type="OrthoDB" id="9811889at2"/>
<feature type="compositionally biased region" description="Basic and acidic residues" evidence="1">
    <location>
        <begin position="527"/>
        <end position="545"/>
    </location>
</feature>
<dbReference type="InterPro" id="IPR029016">
    <property type="entry name" value="GAF-like_dom_sf"/>
</dbReference>
<dbReference type="AlphaFoldDB" id="A0A2H3P9J2"/>
<dbReference type="Gene3D" id="3.30.450.40">
    <property type="match status" value="1"/>
</dbReference>
<dbReference type="PROSITE" id="PS50112">
    <property type="entry name" value="PAS"/>
    <property type="match status" value="1"/>
</dbReference>
<feature type="domain" description="PAS" evidence="2">
    <location>
        <begin position="167"/>
        <end position="212"/>
    </location>
</feature>
<keyword evidence="4" id="KW-1185">Reference proteome</keyword>
<dbReference type="Gene3D" id="3.30.450.20">
    <property type="entry name" value="PAS domain"/>
    <property type="match status" value="1"/>
</dbReference>
<proteinExistence type="predicted"/>
<dbReference type="SUPFAM" id="SSF55781">
    <property type="entry name" value="GAF domain-like"/>
    <property type="match status" value="1"/>
</dbReference>
<dbReference type="Pfam" id="PF08448">
    <property type="entry name" value="PAS_4"/>
    <property type="match status" value="1"/>
</dbReference>
<dbReference type="SUPFAM" id="SSF55785">
    <property type="entry name" value="PYP-like sensor domain (PAS domain)"/>
    <property type="match status" value="1"/>
</dbReference>
<evidence type="ECO:0000256" key="1">
    <source>
        <dbReference type="SAM" id="MobiDB-lite"/>
    </source>
</evidence>